<dbReference type="InterPro" id="IPR000626">
    <property type="entry name" value="Ubiquitin-like_dom"/>
</dbReference>
<dbReference type="PRINTS" id="PR00348">
    <property type="entry name" value="UBIQUITIN"/>
</dbReference>
<dbReference type="SMART" id="SM00213">
    <property type="entry name" value="UBQ"/>
    <property type="match status" value="2"/>
</dbReference>
<protein>
    <submittedName>
        <fullName evidence="4">Ubiquitin C</fullName>
    </submittedName>
</protein>
<feature type="domain" description="Ubiquitin-like" evidence="3">
    <location>
        <begin position="157"/>
        <end position="210"/>
    </location>
</feature>
<proteinExistence type="predicted"/>
<dbReference type="InterPro" id="IPR019956">
    <property type="entry name" value="Ubiquitin_dom"/>
</dbReference>
<dbReference type="AlphaFoldDB" id="A0A1Y1HUT5"/>
<dbReference type="STRING" id="105231.A0A1Y1HUT5"/>
<evidence type="ECO:0000259" key="3">
    <source>
        <dbReference type="PROSITE" id="PS50053"/>
    </source>
</evidence>
<keyword evidence="1" id="KW-1017">Isopeptide bond</keyword>
<keyword evidence="5" id="KW-1185">Reference proteome</keyword>
<evidence type="ECO:0000256" key="2">
    <source>
        <dbReference type="SAM" id="MobiDB-lite"/>
    </source>
</evidence>
<feature type="region of interest" description="Disordered" evidence="2">
    <location>
        <begin position="386"/>
        <end position="429"/>
    </location>
</feature>
<name>A0A1Y1HUT5_KLENI</name>
<accession>A0A1Y1HUT5</accession>
<dbReference type="Pfam" id="PF00240">
    <property type="entry name" value="ubiquitin"/>
    <property type="match status" value="2"/>
</dbReference>
<feature type="domain" description="Ubiquitin-like" evidence="3">
    <location>
        <begin position="225"/>
        <end position="298"/>
    </location>
</feature>
<dbReference type="InterPro" id="IPR029071">
    <property type="entry name" value="Ubiquitin-like_domsf"/>
</dbReference>
<reference evidence="4 5" key="1">
    <citation type="journal article" date="2014" name="Nat. Commun.">
        <title>Klebsormidium flaccidum genome reveals primary factors for plant terrestrial adaptation.</title>
        <authorList>
            <person name="Hori K."/>
            <person name="Maruyama F."/>
            <person name="Fujisawa T."/>
            <person name="Togashi T."/>
            <person name="Yamamoto N."/>
            <person name="Seo M."/>
            <person name="Sato S."/>
            <person name="Yamada T."/>
            <person name="Mori H."/>
            <person name="Tajima N."/>
            <person name="Moriyama T."/>
            <person name="Ikeuchi M."/>
            <person name="Watanabe M."/>
            <person name="Wada H."/>
            <person name="Kobayashi K."/>
            <person name="Saito M."/>
            <person name="Masuda T."/>
            <person name="Sasaki-Sekimoto Y."/>
            <person name="Mashiguchi K."/>
            <person name="Awai K."/>
            <person name="Shimojima M."/>
            <person name="Masuda S."/>
            <person name="Iwai M."/>
            <person name="Nobusawa T."/>
            <person name="Narise T."/>
            <person name="Kondo S."/>
            <person name="Saito H."/>
            <person name="Sato R."/>
            <person name="Murakawa M."/>
            <person name="Ihara Y."/>
            <person name="Oshima-Yamada Y."/>
            <person name="Ohtaka K."/>
            <person name="Satoh M."/>
            <person name="Sonobe K."/>
            <person name="Ishii M."/>
            <person name="Ohtani R."/>
            <person name="Kanamori-Sato M."/>
            <person name="Honoki R."/>
            <person name="Miyazaki D."/>
            <person name="Mochizuki H."/>
            <person name="Umetsu J."/>
            <person name="Higashi K."/>
            <person name="Shibata D."/>
            <person name="Kamiya Y."/>
            <person name="Sato N."/>
            <person name="Nakamura Y."/>
            <person name="Tabata S."/>
            <person name="Ida S."/>
            <person name="Kurokawa K."/>
            <person name="Ohta H."/>
        </authorList>
    </citation>
    <scope>NUCLEOTIDE SEQUENCE [LARGE SCALE GENOMIC DNA]</scope>
    <source>
        <strain evidence="4 5">NIES-2285</strain>
    </source>
</reference>
<dbReference type="Proteomes" id="UP000054558">
    <property type="component" value="Unassembled WGS sequence"/>
</dbReference>
<dbReference type="Gene3D" id="3.10.20.90">
    <property type="entry name" value="Phosphatidylinositol 3-kinase Catalytic Subunit, Chain A, domain 1"/>
    <property type="match status" value="2"/>
</dbReference>
<evidence type="ECO:0000313" key="5">
    <source>
        <dbReference type="Proteomes" id="UP000054558"/>
    </source>
</evidence>
<feature type="region of interest" description="Disordered" evidence="2">
    <location>
        <begin position="506"/>
        <end position="550"/>
    </location>
</feature>
<feature type="compositionally biased region" description="Polar residues" evidence="2">
    <location>
        <begin position="540"/>
        <end position="550"/>
    </location>
</feature>
<organism evidence="4 5">
    <name type="scientific">Klebsormidium nitens</name>
    <name type="common">Green alga</name>
    <name type="synonym">Ulothrix nitens</name>
    <dbReference type="NCBI Taxonomy" id="105231"/>
    <lineage>
        <taxon>Eukaryota</taxon>
        <taxon>Viridiplantae</taxon>
        <taxon>Streptophyta</taxon>
        <taxon>Klebsormidiophyceae</taxon>
        <taxon>Klebsormidiales</taxon>
        <taxon>Klebsormidiaceae</taxon>
        <taxon>Klebsormidium</taxon>
    </lineage>
</organism>
<dbReference type="InterPro" id="IPR050158">
    <property type="entry name" value="Ubiquitin_ubiquitin-like"/>
</dbReference>
<evidence type="ECO:0000256" key="1">
    <source>
        <dbReference type="ARBA" id="ARBA00022499"/>
    </source>
</evidence>
<dbReference type="EMBL" id="DF237043">
    <property type="protein sequence ID" value="GAQ81903.1"/>
    <property type="molecule type" value="Genomic_DNA"/>
</dbReference>
<sequence length="578" mass="62585">MASVMVDLQVSANSRWPWSGPGLSVGSSAVSILLSNVPANSPACEGLSEHVTECLDIPAAIQRLQAPRFEELNDDHVMEFVKHDITRGKWFHLDAESLTIFQETDELVDLSSGAPVQILNQHTVHLTILPSPLPQDRGGRIFISYGGKTKQLVVPFVKPTDTIRDLKARVEKVLGVPSASQKLMFGWRELYDDRATVEECGLVQNSIVVLEPKLSEKGGVEAKPYKIFVSLLDGTRMELQVRGCDRVGFVKERIQDAHGTRAADQQIKFRGKNLDDHRMLKDCGVTKEQTLHSMLKLRMVTKKQIAAGNLLRLVVVRDGKEIDKVEVAFKDTDTVADVKLRLRAQHGSLLGTGEAQGGGIAAGGSGGAKEFEELQRKYEKMVEEMARMQKHLSSRGEGSGAHASPTEPQPAAGSSGGWGNQSDARPGIDSAEACMPMEDAVLSERGLRKMEYPPGWKPIFATGVSDDGAPLATAMSDPAVFAVGPERGIDRPNGSPLTPLDFSDLIGARRTSPDGQAESGPADSVAQEPGPFDHYEQLLSRPSTAPSAVSLQASKKVETVGDSILRKYLQEASISDLD</sequence>
<dbReference type="PANTHER" id="PTHR10666">
    <property type="entry name" value="UBIQUITIN"/>
    <property type="match status" value="1"/>
</dbReference>
<dbReference type="SUPFAM" id="SSF54236">
    <property type="entry name" value="Ubiquitin-like"/>
    <property type="match status" value="2"/>
</dbReference>
<dbReference type="CDD" id="cd17039">
    <property type="entry name" value="Ubl_ubiquitin_like"/>
    <property type="match status" value="2"/>
</dbReference>
<gene>
    <name evidence="4" type="ORF">KFL_000940130</name>
</gene>
<dbReference type="PROSITE" id="PS50053">
    <property type="entry name" value="UBIQUITIN_2"/>
    <property type="match status" value="2"/>
</dbReference>
<dbReference type="OrthoDB" id="417450at2759"/>
<evidence type="ECO:0000313" key="4">
    <source>
        <dbReference type="EMBL" id="GAQ81903.1"/>
    </source>
</evidence>
<dbReference type="GO" id="GO:0003729">
    <property type="term" value="F:mRNA binding"/>
    <property type="evidence" value="ECO:0007669"/>
    <property type="project" value="UniProtKB-ARBA"/>
</dbReference>